<evidence type="ECO:0000256" key="1">
    <source>
        <dbReference type="SAM" id="Phobius"/>
    </source>
</evidence>
<reference evidence="2" key="1">
    <citation type="submission" date="2023-07" db="EMBL/GenBank/DDBJ databases">
        <title>draft genome sequence of fig (Ficus carica).</title>
        <authorList>
            <person name="Takahashi T."/>
            <person name="Nishimura K."/>
        </authorList>
    </citation>
    <scope>NUCLEOTIDE SEQUENCE</scope>
</reference>
<protein>
    <submittedName>
        <fullName evidence="2">Uncharacterized protein</fullName>
    </submittedName>
</protein>
<keyword evidence="1" id="KW-0812">Transmembrane</keyword>
<keyword evidence="1" id="KW-0472">Membrane</keyword>
<dbReference type="AlphaFoldDB" id="A0AA88DZ62"/>
<name>A0AA88DZ62_FICCA</name>
<proteinExistence type="predicted"/>
<accession>A0AA88DZ62</accession>
<evidence type="ECO:0000313" key="3">
    <source>
        <dbReference type="Proteomes" id="UP001187192"/>
    </source>
</evidence>
<evidence type="ECO:0000313" key="2">
    <source>
        <dbReference type="EMBL" id="GMN64348.1"/>
    </source>
</evidence>
<feature type="transmembrane region" description="Helical" evidence="1">
    <location>
        <begin position="87"/>
        <end position="112"/>
    </location>
</feature>
<dbReference type="EMBL" id="BTGU01000176">
    <property type="protein sequence ID" value="GMN64348.1"/>
    <property type="molecule type" value="Genomic_DNA"/>
</dbReference>
<dbReference type="Proteomes" id="UP001187192">
    <property type="component" value="Unassembled WGS sequence"/>
</dbReference>
<sequence>MRTLTWEERHDVSPPTRLLLKCWFGYPLVAVRLADKASRGGREKAASKGIRSYAIYDHKQVKLEYYQVVRHDADTSHEVSNDANGNAILLMLAVWRIAALIIAPTFILIPLAMAKRAKALSLDHSDTCIVGYNFTLIKLNHTFMFFSKYLESKDALTPFEMFHWVVLLRCHEVKVPVHGLFIEPYNYAMNLHFMVSMLLGIPSSRSAVDHLQNEAPQNNGDTGVMFAIGTPILKRFPRVRVLGATWSGWPSRVPDGSWWAASVAGGMPIQPMLDLGCPPGA</sequence>
<gene>
    <name evidence="2" type="ORF">TIFTF001_033423</name>
</gene>
<keyword evidence="1" id="KW-1133">Transmembrane helix</keyword>
<organism evidence="2 3">
    <name type="scientific">Ficus carica</name>
    <name type="common">Common fig</name>
    <dbReference type="NCBI Taxonomy" id="3494"/>
    <lineage>
        <taxon>Eukaryota</taxon>
        <taxon>Viridiplantae</taxon>
        <taxon>Streptophyta</taxon>
        <taxon>Embryophyta</taxon>
        <taxon>Tracheophyta</taxon>
        <taxon>Spermatophyta</taxon>
        <taxon>Magnoliopsida</taxon>
        <taxon>eudicotyledons</taxon>
        <taxon>Gunneridae</taxon>
        <taxon>Pentapetalae</taxon>
        <taxon>rosids</taxon>
        <taxon>fabids</taxon>
        <taxon>Rosales</taxon>
        <taxon>Moraceae</taxon>
        <taxon>Ficeae</taxon>
        <taxon>Ficus</taxon>
    </lineage>
</organism>
<keyword evidence="3" id="KW-1185">Reference proteome</keyword>
<comment type="caution">
    <text evidence="2">The sequence shown here is derived from an EMBL/GenBank/DDBJ whole genome shotgun (WGS) entry which is preliminary data.</text>
</comment>